<dbReference type="InterPro" id="IPR003594">
    <property type="entry name" value="HATPase_dom"/>
</dbReference>
<evidence type="ECO:0000259" key="2">
    <source>
        <dbReference type="Pfam" id="PF13581"/>
    </source>
</evidence>
<evidence type="ECO:0000313" key="4">
    <source>
        <dbReference type="Proteomes" id="UP000572051"/>
    </source>
</evidence>
<dbReference type="GO" id="GO:0004674">
    <property type="term" value="F:protein serine/threonine kinase activity"/>
    <property type="evidence" value="ECO:0007669"/>
    <property type="project" value="UniProtKB-KW"/>
</dbReference>
<feature type="domain" description="Histidine kinase/HSP90-like ATPase" evidence="2">
    <location>
        <begin position="43"/>
        <end position="149"/>
    </location>
</feature>
<keyword evidence="1" id="KW-0418">Kinase</keyword>
<gene>
    <name evidence="3" type="ORF">HNR10_003578</name>
</gene>
<dbReference type="PANTHER" id="PTHR35526:SF3">
    <property type="entry name" value="ANTI-SIGMA-F FACTOR RSBW"/>
    <property type="match status" value="1"/>
</dbReference>
<dbReference type="RefSeq" id="WP_179825018.1">
    <property type="nucleotide sequence ID" value="NZ_JACCFS010000001.1"/>
</dbReference>
<keyword evidence="1" id="KW-0723">Serine/threonine-protein kinase</keyword>
<comment type="caution">
    <text evidence="3">The sequence shown here is derived from an EMBL/GenBank/DDBJ whole genome shotgun (WGS) entry which is preliminary data.</text>
</comment>
<dbReference type="Gene3D" id="3.30.565.10">
    <property type="entry name" value="Histidine kinase-like ATPase, C-terminal domain"/>
    <property type="match status" value="1"/>
</dbReference>
<dbReference type="AlphaFoldDB" id="A0A7Z0EPS3"/>
<sequence length="183" mass="19679">MNERTFPGSAPEGIPALRRSAIPPPWRLNLPSPGKHGIVLGLDPHHVGLARRWADRIARDTDSASFALITTVSELVTNAQRHTRSGDPGGTTTVVVERRPFAFVLTVTDNGPRPGPTIPVPRIEDRHEPLAIGGYGLRVLDTLAAYWDWSGTAGGPLTVRALLERTGEPPGAAVPWTVVDPRS</sequence>
<protein>
    <submittedName>
        <fullName evidence="3">Anti-sigma regulatory factor (Ser/Thr protein kinase)</fullName>
    </submittedName>
</protein>
<dbReference type="Proteomes" id="UP000572051">
    <property type="component" value="Unassembled WGS sequence"/>
</dbReference>
<organism evidence="3 4">
    <name type="scientific">Nocardiopsis aegyptia</name>
    <dbReference type="NCBI Taxonomy" id="220378"/>
    <lineage>
        <taxon>Bacteria</taxon>
        <taxon>Bacillati</taxon>
        <taxon>Actinomycetota</taxon>
        <taxon>Actinomycetes</taxon>
        <taxon>Streptosporangiales</taxon>
        <taxon>Nocardiopsidaceae</taxon>
        <taxon>Nocardiopsis</taxon>
    </lineage>
</organism>
<accession>A0A7Z0EPS3</accession>
<name>A0A7Z0EPS3_9ACTN</name>
<dbReference type="CDD" id="cd16936">
    <property type="entry name" value="HATPase_RsbW-like"/>
    <property type="match status" value="1"/>
</dbReference>
<dbReference type="PANTHER" id="PTHR35526">
    <property type="entry name" value="ANTI-SIGMA-F FACTOR RSBW-RELATED"/>
    <property type="match status" value="1"/>
</dbReference>
<dbReference type="Pfam" id="PF13581">
    <property type="entry name" value="HATPase_c_2"/>
    <property type="match status" value="1"/>
</dbReference>
<reference evidence="3 4" key="1">
    <citation type="submission" date="2020-07" db="EMBL/GenBank/DDBJ databases">
        <title>Sequencing the genomes of 1000 actinobacteria strains.</title>
        <authorList>
            <person name="Klenk H.-P."/>
        </authorList>
    </citation>
    <scope>NUCLEOTIDE SEQUENCE [LARGE SCALE GENOMIC DNA]</scope>
    <source>
        <strain evidence="3 4">DSM 44442</strain>
    </source>
</reference>
<dbReference type="SUPFAM" id="SSF55874">
    <property type="entry name" value="ATPase domain of HSP90 chaperone/DNA topoisomerase II/histidine kinase"/>
    <property type="match status" value="1"/>
</dbReference>
<evidence type="ECO:0000313" key="3">
    <source>
        <dbReference type="EMBL" id="NYJ35697.1"/>
    </source>
</evidence>
<proteinExistence type="predicted"/>
<dbReference type="InterPro" id="IPR036890">
    <property type="entry name" value="HATPase_C_sf"/>
</dbReference>
<keyword evidence="1" id="KW-0808">Transferase</keyword>
<dbReference type="EMBL" id="JACCFS010000001">
    <property type="protein sequence ID" value="NYJ35697.1"/>
    <property type="molecule type" value="Genomic_DNA"/>
</dbReference>
<dbReference type="InterPro" id="IPR050267">
    <property type="entry name" value="Anti-sigma-factor_SerPK"/>
</dbReference>
<evidence type="ECO:0000256" key="1">
    <source>
        <dbReference type="ARBA" id="ARBA00022527"/>
    </source>
</evidence>
<keyword evidence="4" id="KW-1185">Reference proteome</keyword>